<dbReference type="EMBL" id="CP034550">
    <property type="protein sequence ID" value="QFZ18683.1"/>
    <property type="molecule type" value="Genomic_DNA"/>
</dbReference>
<dbReference type="Gene3D" id="3.40.50.720">
    <property type="entry name" value="NAD(P)-binding Rossmann-like Domain"/>
    <property type="match status" value="1"/>
</dbReference>
<keyword evidence="4" id="KW-1185">Reference proteome</keyword>
<dbReference type="PANTHER" id="PTHR43580">
    <property type="entry name" value="OXIDOREDUCTASE GLYR1-RELATED"/>
    <property type="match status" value="1"/>
</dbReference>
<dbReference type="Proteomes" id="UP000325787">
    <property type="component" value="Chromosome"/>
</dbReference>
<name>A0A5Q0GXR0_SACSY</name>
<dbReference type="SUPFAM" id="SSF51735">
    <property type="entry name" value="NAD(P)-binding Rossmann-fold domains"/>
    <property type="match status" value="1"/>
</dbReference>
<evidence type="ECO:0000313" key="3">
    <source>
        <dbReference type="EMBL" id="QFZ18683.1"/>
    </source>
</evidence>
<dbReference type="KEGG" id="ssyi:EKG83_15500"/>
<reference evidence="4" key="1">
    <citation type="journal article" date="2021" name="Curr. Microbiol.">
        <title>Complete genome of nocamycin-producing strain Saccharothrix syringae NRRL B-16468 reveals the biosynthetic potential for secondary metabolites.</title>
        <authorList>
            <person name="Mo X."/>
            <person name="Yang S."/>
        </authorList>
    </citation>
    <scope>NUCLEOTIDE SEQUENCE [LARGE SCALE GENOMIC DNA]</scope>
    <source>
        <strain evidence="4">ATCC 51364 / DSM 43886 / JCM 6844 / KCTC 9398 / NBRC 14523 / NRRL B-16468 / INA 2240</strain>
    </source>
</reference>
<dbReference type="Gene3D" id="1.10.1040.10">
    <property type="entry name" value="N-(1-d-carboxylethyl)-l-norvaline Dehydrogenase, domain 2"/>
    <property type="match status" value="1"/>
</dbReference>
<feature type="domain" description="NADPH-dependent reductive aminase-like C-terminal" evidence="2">
    <location>
        <begin position="168"/>
        <end position="287"/>
    </location>
</feature>
<gene>
    <name evidence="3" type="ORF">EKG83_15500</name>
</gene>
<dbReference type="InterPro" id="IPR036291">
    <property type="entry name" value="NAD(P)-bd_dom_sf"/>
</dbReference>
<dbReference type="InterPro" id="IPR051265">
    <property type="entry name" value="HIBADH-related_NP60_sf"/>
</dbReference>
<dbReference type="AlphaFoldDB" id="A0A5Q0GXR0"/>
<dbReference type="GO" id="GO:0050661">
    <property type="term" value="F:NADP binding"/>
    <property type="evidence" value="ECO:0007669"/>
    <property type="project" value="InterPro"/>
</dbReference>
<dbReference type="InterPro" id="IPR013328">
    <property type="entry name" value="6PGD_dom2"/>
</dbReference>
<feature type="domain" description="6-phosphogluconate dehydrogenase NADP-binding" evidence="1">
    <location>
        <begin position="10"/>
        <end position="159"/>
    </location>
</feature>
<dbReference type="PROSITE" id="PS00065">
    <property type="entry name" value="D_2_HYDROXYACID_DH_1"/>
    <property type="match status" value="1"/>
</dbReference>
<proteinExistence type="predicted"/>
<organism evidence="3 4">
    <name type="scientific">Saccharothrix syringae</name>
    <name type="common">Nocardiopsis syringae</name>
    <dbReference type="NCBI Taxonomy" id="103733"/>
    <lineage>
        <taxon>Bacteria</taxon>
        <taxon>Bacillati</taxon>
        <taxon>Actinomycetota</taxon>
        <taxon>Actinomycetes</taxon>
        <taxon>Pseudonocardiales</taxon>
        <taxon>Pseudonocardiaceae</taxon>
        <taxon>Saccharothrix</taxon>
    </lineage>
</organism>
<dbReference type="Pfam" id="PF21761">
    <property type="entry name" value="RedAm-like_C"/>
    <property type="match status" value="1"/>
</dbReference>
<dbReference type="RefSeq" id="WP_051765863.1">
    <property type="nucleotide sequence ID" value="NZ_CP034550.1"/>
</dbReference>
<dbReference type="InterPro" id="IPR048666">
    <property type="entry name" value="RedAm-like_C"/>
</dbReference>
<accession>A0A5Q0GXR0</accession>
<evidence type="ECO:0000313" key="4">
    <source>
        <dbReference type="Proteomes" id="UP000325787"/>
    </source>
</evidence>
<dbReference type="OrthoDB" id="3555007at2"/>
<evidence type="ECO:0000259" key="1">
    <source>
        <dbReference type="Pfam" id="PF03446"/>
    </source>
</evidence>
<dbReference type="Pfam" id="PF03446">
    <property type="entry name" value="NAD_binding_2"/>
    <property type="match status" value="1"/>
</dbReference>
<dbReference type="PANTHER" id="PTHR43580:SF2">
    <property type="entry name" value="CYTOKINE-LIKE NUCLEAR FACTOR N-PAC"/>
    <property type="match status" value="1"/>
</dbReference>
<protein>
    <submittedName>
        <fullName evidence="3">NAD(P)-dependent oxidoreductase</fullName>
    </submittedName>
</protein>
<dbReference type="InterPro" id="IPR006115">
    <property type="entry name" value="6PGDH_NADP-bd"/>
</dbReference>
<dbReference type="InterPro" id="IPR029752">
    <property type="entry name" value="D-isomer_DH_CS1"/>
</dbReference>
<evidence type="ECO:0000259" key="2">
    <source>
        <dbReference type="Pfam" id="PF21761"/>
    </source>
</evidence>
<sequence length="293" mass="30723">MVEIEKSAARVAVIGTGAIGSAVVRRLLDGGHEVTVYNRTRSRAARLVAAGALRARSLREAVLSSPLVLLTLKDYAAVQQCLAHLDVDLSGRTIVGMYTGTAGEARQAAERVASLGARYVGAGIQVSPEVIGTDTATILYSGSRHAFEQHESVFELLGRPRLVGEAPEAAAVWDLALFGVWYDAQLGLLRALDTVREAGIDVEEFARTANTQLDHVVAAVPATVSEMLHASYPAGPANLTEHLAVVRHLVELRAGGRLGDGGLPEVAARIEALIAAGRGTEGLTAIVGRRSAG</sequence>